<evidence type="ECO:0000313" key="1">
    <source>
        <dbReference type="Proteomes" id="UP000887566"/>
    </source>
</evidence>
<dbReference type="AlphaFoldDB" id="A0A914UXW2"/>
<dbReference type="Proteomes" id="UP000887566">
    <property type="component" value="Unplaced"/>
</dbReference>
<sequence>MPFSRLTVIRDFRALALPVRGIYTTFTAPLTQCSRTLTSSAARKTQTLTFLTENFSGASSFGIQQKCDDQPFQDQVFKYACENEEKFRRISAVVPLSGIDFNYHKLWENYYSETKETLSKIAAEQGQSLVQQGVLTSNTLDKLYSKRRLLPDYYFVGSTDSVSNIDVHTDGDKAFLDYTFEDEMAFFADYDPEVMTHDEKVSLIKERPELIDEHGGLLLCHSFCLKVVLSRQIKPVDGEYFVSKLTVV</sequence>
<reference evidence="2" key="1">
    <citation type="submission" date="2022-11" db="UniProtKB">
        <authorList>
            <consortium name="WormBaseParasite"/>
        </authorList>
    </citation>
    <scope>IDENTIFICATION</scope>
</reference>
<organism evidence="1 2">
    <name type="scientific">Plectus sambesii</name>
    <dbReference type="NCBI Taxonomy" id="2011161"/>
    <lineage>
        <taxon>Eukaryota</taxon>
        <taxon>Metazoa</taxon>
        <taxon>Ecdysozoa</taxon>
        <taxon>Nematoda</taxon>
        <taxon>Chromadorea</taxon>
        <taxon>Plectida</taxon>
        <taxon>Plectina</taxon>
        <taxon>Plectoidea</taxon>
        <taxon>Plectidae</taxon>
        <taxon>Plectus</taxon>
    </lineage>
</organism>
<keyword evidence="1" id="KW-1185">Reference proteome</keyword>
<accession>A0A914UXW2</accession>
<name>A0A914UXW2_9BILA</name>
<evidence type="ECO:0000313" key="2">
    <source>
        <dbReference type="WBParaSite" id="PSAMB.scaffold1353size32625.g12563.t1"/>
    </source>
</evidence>
<dbReference type="WBParaSite" id="PSAMB.scaffold1353size32625.g12563.t1">
    <property type="protein sequence ID" value="PSAMB.scaffold1353size32625.g12563.t1"/>
    <property type="gene ID" value="PSAMB.scaffold1353size32625.g12563"/>
</dbReference>
<protein>
    <submittedName>
        <fullName evidence="2">Uncharacterized protein</fullName>
    </submittedName>
</protein>
<proteinExistence type="predicted"/>